<dbReference type="RefSeq" id="WP_161719465.1">
    <property type="nucleotide sequence ID" value="NZ_JAAAPO010000005.1"/>
</dbReference>
<organism evidence="2 3">
    <name type="scientific">Novosphingobium ovatum</name>
    <dbReference type="NCBI Taxonomy" id="1908523"/>
    <lineage>
        <taxon>Bacteria</taxon>
        <taxon>Pseudomonadati</taxon>
        <taxon>Pseudomonadota</taxon>
        <taxon>Alphaproteobacteria</taxon>
        <taxon>Sphingomonadales</taxon>
        <taxon>Sphingomonadaceae</taxon>
        <taxon>Novosphingobium</taxon>
    </lineage>
</organism>
<sequence length="276" mass="29906">MTDVGSHAAGSHGADADILHFRGITPAEIAHYKQHGWARLDKFLPPGVTARMLAYAKARMGEDGTISATPGKFDYFNALPVMGLGKPVFDDVLRHFARTAVDVRNLRKTAGARYFLDFFGVKLPVAQTEGHGKSDWHQDFAAQVSDRSGGMVFWTALVDLTPEHGTMAYLSGSHREGVMGDYRTYGNGNLLDVYPELADTCPSSGLQTLAAGDVVIHSDLTVHMAGPNTSGEPRWTYLAIMNPADARWTGGPAVSFDTAGLTHLGMLDEERFPRLA</sequence>
<evidence type="ECO:0000256" key="1">
    <source>
        <dbReference type="ARBA" id="ARBA00001954"/>
    </source>
</evidence>
<keyword evidence="2" id="KW-0223">Dioxygenase</keyword>
<dbReference type="PANTHER" id="PTHR20883:SF48">
    <property type="entry name" value="ECTOINE DIOXYGENASE"/>
    <property type="match status" value="1"/>
</dbReference>
<name>A0ABW9XFX0_9SPHN</name>
<comment type="cofactor">
    <cofactor evidence="1">
        <name>Fe(2+)</name>
        <dbReference type="ChEBI" id="CHEBI:29033"/>
    </cofactor>
</comment>
<dbReference type="SUPFAM" id="SSF51197">
    <property type="entry name" value="Clavaminate synthase-like"/>
    <property type="match status" value="1"/>
</dbReference>
<dbReference type="Pfam" id="PF05721">
    <property type="entry name" value="PhyH"/>
    <property type="match status" value="1"/>
</dbReference>
<keyword evidence="2" id="KW-0560">Oxidoreductase</keyword>
<proteinExistence type="predicted"/>
<dbReference type="GO" id="GO:0051213">
    <property type="term" value="F:dioxygenase activity"/>
    <property type="evidence" value="ECO:0007669"/>
    <property type="project" value="UniProtKB-KW"/>
</dbReference>
<comment type="caution">
    <text evidence="2">The sequence shown here is derived from an EMBL/GenBank/DDBJ whole genome shotgun (WGS) entry which is preliminary data.</text>
</comment>
<protein>
    <submittedName>
        <fullName evidence="2">Phytanoyl-CoA dioxygenase</fullName>
    </submittedName>
</protein>
<reference evidence="3" key="1">
    <citation type="submission" date="2020-01" db="EMBL/GenBank/DDBJ databases">
        <title>Sphingomonas sp. strain CSW-10.</title>
        <authorList>
            <person name="Chen W.-M."/>
        </authorList>
    </citation>
    <scope>NUCLEOTIDE SEQUENCE [LARGE SCALE GENOMIC DNA]</scope>
    <source>
        <strain evidence="3">FSY-8</strain>
    </source>
</reference>
<dbReference type="PANTHER" id="PTHR20883">
    <property type="entry name" value="PHYTANOYL-COA DIOXYGENASE DOMAIN CONTAINING 1"/>
    <property type="match status" value="1"/>
</dbReference>
<dbReference type="InterPro" id="IPR008775">
    <property type="entry name" value="Phytyl_CoA_dOase-like"/>
</dbReference>
<dbReference type="Proteomes" id="UP000753724">
    <property type="component" value="Unassembled WGS sequence"/>
</dbReference>
<dbReference type="EMBL" id="JAAAPO010000005">
    <property type="protein sequence ID" value="NBC37411.1"/>
    <property type="molecule type" value="Genomic_DNA"/>
</dbReference>
<gene>
    <name evidence="2" type="ORF">GTZ99_12700</name>
</gene>
<evidence type="ECO:0000313" key="3">
    <source>
        <dbReference type="Proteomes" id="UP000753724"/>
    </source>
</evidence>
<accession>A0ABW9XFX0</accession>
<keyword evidence="3" id="KW-1185">Reference proteome</keyword>
<evidence type="ECO:0000313" key="2">
    <source>
        <dbReference type="EMBL" id="NBC37411.1"/>
    </source>
</evidence>
<dbReference type="Gene3D" id="2.60.120.620">
    <property type="entry name" value="q2cbj1_9rhob like domain"/>
    <property type="match status" value="1"/>
</dbReference>